<evidence type="ECO:0000313" key="7">
    <source>
        <dbReference type="Proteomes" id="UP000183287"/>
    </source>
</evidence>
<dbReference type="GO" id="GO:0008233">
    <property type="term" value="F:peptidase activity"/>
    <property type="evidence" value="ECO:0007669"/>
    <property type="project" value="UniProtKB-KW"/>
</dbReference>
<evidence type="ECO:0000256" key="5">
    <source>
        <dbReference type="PIRSR" id="PIRSR600246-1"/>
    </source>
</evidence>
<sequence length="307" mass="32729">MGESAQVKFAIMAHGGAKPVPPGKEQTNLDGVQRALEAGHRILQAGGNALDAAEAALRVLEDDPAFNAGYGSSLNENREVQMDAAMMNGEDLQIGAVGFVQGVKHPISVARTILKKEYTLITGKGAHKYAEEQGLELCDNDSLITEEQIKKLQDKQKGNNTVGCVALDQKGNLVAATSTGGLTGCPEGRVGDSPLAGCGFYAENAVGAVVLSGDGEEIMRYRLASRIMEKLATVGPEIAVSSLVREMHERVGGEAGGLVLSPQGEYGWFHNSSHFPCAIITSEMKEPRVYLKKSEEKEQEEKIHAQP</sequence>
<dbReference type="PANTHER" id="PTHR10188:SF6">
    <property type="entry name" value="N(4)-(BETA-N-ACETYLGLUCOSAMINYL)-L-ASPARAGINASE"/>
    <property type="match status" value="1"/>
</dbReference>
<dbReference type="OrthoDB" id="9780217at2"/>
<keyword evidence="3" id="KW-0068">Autocatalytic cleavage</keyword>
<keyword evidence="1" id="KW-0645">Protease</keyword>
<dbReference type="EMBL" id="FOUB01000015">
    <property type="protein sequence ID" value="SFM16595.1"/>
    <property type="molecule type" value="Genomic_DNA"/>
</dbReference>
<keyword evidence="2" id="KW-0378">Hydrolase</keyword>
<proteinExistence type="predicted"/>
<evidence type="ECO:0000256" key="1">
    <source>
        <dbReference type="ARBA" id="ARBA00022670"/>
    </source>
</evidence>
<dbReference type="GO" id="GO:0006508">
    <property type="term" value="P:proteolysis"/>
    <property type="evidence" value="ECO:0007669"/>
    <property type="project" value="UniProtKB-KW"/>
</dbReference>
<dbReference type="InterPro" id="IPR000246">
    <property type="entry name" value="Peptidase_T2"/>
</dbReference>
<accession>A0A1I4NML1</accession>
<evidence type="ECO:0000256" key="2">
    <source>
        <dbReference type="ARBA" id="ARBA00022801"/>
    </source>
</evidence>
<dbReference type="InterPro" id="IPR029055">
    <property type="entry name" value="Ntn_hydrolases_N"/>
</dbReference>
<dbReference type="Pfam" id="PF01112">
    <property type="entry name" value="Asparaginase_2"/>
    <property type="match status" value="1"/>
</dbReference>
<gene>
    <name evidence="6" type="ORF">SAMN05421863_101568</name>
</gene>
<dbReference type="RefSeq" id="WP_074905065.1">
    <property type="nucleotide sequence ID" value="NZ_FOUB01000015.1"/>
</dbReference>
<keyword evidence="7" id="KW-1185">Reference proteome</keyword>
<evidence type="ECO:0000313" key="6">
    <source>
        <dbReference type="EMBL" id="SFM16595.1"/>
    </source>
</evidence>
<dbReference type="GO" id="GO:0005737">
    <property type="term" value="C:cytoplasm"/>
    <property type="evidence" value="ECO:0007669"/>
    <property type="project" value="TreeGrafter"/>
</dbReference>
<dbReference type="CDD" id="cd04512">
    <property type="entry name" value="Ntn_Asparaginase_2_like"/>
    <property type="match status" value="1"/>
</dbReference>
<name>A0A1I4NML1_9PROT</name>
<dbReference type="Proteomes" id="UP000183287">
    <property type="component" value="Unassembled WGS sequence"/>
</dbReference>
<reference evidence="7" key="1">
    <citation type="submission" date="2016-10" db="EMBL/GenBank/DDBJ databases">
        <authorList>
            <person name="Varghese N."/>
            <person name="Submissions S."/>
        </authorList>
    </citation>
    <scope>NUCLEOTIDE SEQUENCE [LARGE SCALE GENOMIC DNA]</scope>
    <source>
        <strain evidence="7">Nm44</strain>
    </source>
</reference>
<dbReference type="SUPFAM" id="SSF56235">
    <property type="entry name" value="N-terminal nucleophile aminohydrolases (Ntn hydrolases)"/>
    <property type="match status" value="1"/>
</dbReference>
<evidence type="ECO:0000256" key="3">
    <source>
        <dbReference type="ARBA" id="ARBA00022813"/>
    </source>
</evidence>
<dbReference type="FunFam" id="3.60.20.30:FF:000001">
    <property type="entry name" value="Isoaspartyl peptidase/L-asparaginase"/>
    <property type="match status" value="1"/>
</dbReference>
<dbReference type="GO" id="GO:0016811">
    <property type="term" value="F:hydrolase activity, acting on carbon-nitrogen (but not peptide) bonds, in linear amides"/>
    <property type="evidence" value="ECO:0007669"/>
    <property type="project" value="UniProtKB-ARBA"/>
</dbReference>
<dbReference type="Gene3D" id="3.60.20.30">
    <property type="entry name" value="(Glycosyl)asparaginase"/>
    <property type="match status" value="1"/>
</dbReference>
<protein>
    <recommendedName>
        <fullName evidence="4">Isoaspartyl peptidase</fullName>
    </recommendedName>
</protein>
<evidence type="ECO:0000256" key="4">
    <source>
        <dbReference type="ARBA" id="ARBA00069124"/>
    </source>
</evidence>
<dbReference type="AlphaFoldDB" id="A0A1I4NML1"/>
<feature type="active site" description="Nucleophile" evidence="5">
    <location>
        <position position="161"/>
    </location>
</feature>
<dbReference type="PANTHER" id="PTHR10188">
    <property type="entry name" value="L-ASPARAGINASE"/>
    <property type="match status" value="1"/>
</dbReference>
<organism evidence="6 7">
    <name type="scientific">Nitrosomonas communis</name>
    <dbReference type="NCBI Taxonomy" id="44574"/>
    <lineage>
        <taxon>Bacteria</taxon>
        <taxon>Pseudomonadati</taxon>
        <taxon>Pseudomonadota</taxon>
        <taxon>Betaproteobacteria</taxon>
        <taxon>Nitrosomonadales</taxon>
        <taxon>Nitrosomonadaceae</taxon>
        <taxon>Nitrosomonas</taxon>
    </lineage>
</organism>